<feature type="compositionally biased region" description="Acidic residues" evidence="1">
    <location>
        <begin position="377"/>
        <end position="388"/>
    </location>
</feature>
<gene>
    <name evidence="4" type="primary">LOC105430898</name>
</gene>
<feature type="compositionally biased region" description="Basic and acidic residues" evidence="1">
    <location>
        <begin position="546"/>
        <end position="567"/>
    </location>
</feature>
<feature type="compositionally biased region" description="Polar residues" evidence="1">
    <location>
        <begin position="534"/>
        <end position="545"/>
    </location>
</feature>
<evidence type="ECO:0000256" key="2">
    <source>
        <dbReference type="SAM" id="SignalP"/>
    </source>
</evidence>
<name>A0A6I9WIX4_9HYME</name>
<feature type="compositionally biased region" description="Polar residues" evidence="1">
    <location>
        <begin position="598"/>
        <end position="610"/>
    </location>
</feature>
<organism evidence="3 4">
    <name type="scientific">Pogonomyrmex barbatus</name>
    <name type="common">red harvester ant</name>
    <dbReference type="NCBI Taxonomy" id="144034"/>
    <lineage>
        <taxon>Eukaryota</taxon>
        <taxon>Metazoa</taxon>
        <taxon>Ecdysozoa</taxon>
        <taxon>Arthropoda</taxon>
        <taxon>Hexapoda</taxon>
        <taxon>Insecta</taxon>
        <taxon>Pterygota</taxon>
        <taxon>Neoptera</taxon>
        <taxon>Endopterygota</taxon>
        <taxon>Hymenoptera</taxon>
        <taxon>Apocrita</taxon>
        <taxon>Aculeata</taxon>
        <taxon>Formicoidea</taxon>
        <taxon>Formicidae</taxon>
        <taxon>Myrmicinae</taxon>
        <taxon>Pogonomyrmex</taxon>
    </lineage>
</organism>
<feature type="region of interest" description="Disordered" evidence="1">
    <location>
        <begin position="506"/>
        <end position="718"/>
    </location>
</feature>
<keyword evidence="2" id="KW-0732">Signal</keyword>
<feature type="compositionally biased region" description="Basic and acidic residues" evidence="1">
    <location>
        <begin position="508"/>
        <end position="527"/>
    </location>
</feature>
<dbReference type="KEGG" id="pbar:105430898"/>
<feature type="compositionally biased region" description="Polar residues" evidence="1">
    <location>
        <begin position="315"/>
        <end position="341"/>
    </location>
</feature>
<feature type="compositionally biased region" description="Acidic residues" evidence="1">
    <location>
        <begin position="580"/>
        <end position="596"/>
    </location>
</feature>
<reference evidence="4" key="1">
    <citation type="submission" date="2025-08" db="UniProtKB">
        <authorList>
            <consortium name="RefSeq"/>
        </authorList>
    </citation>
    <scope>IDENTIFICATION</scope>
</reference>
<feature type="compositionally biased region" description="Polar residues" evidence="1">
    <location>
        <begin position="653"/>
        <end position="663"/>
    </location>
</feature>
<dbReference type="AlphaFoldDB" id="A0A6I9WIX4"/>
<keyword evidence="3" id="KW-1185">Reference proteome</keyword>
<proteinExistence type="predicted"/>
<feature type="compositionally biased region" description="Polar residues" evidence="1">
    <location>
        <begin position="767"/>
        <end position="787"/>
    </location>
</feature>
<feature type="chain" id="PRO_5026806411" evidence="2">
    <location>
        <begin position="27"/>
        <end position="787"/>
    </location>
</feature>
<feature type="compositionally biased region" description="Polar residues" evidence="1">
    <location>
        <begin position="678"/>
        <end position="687"/>
    </location>
</feature>
<evidence type="ECO:0000256" key="1">
    <source>
        <dbReference type="SAM" id="MobiDB-lite"/>
    </source>
</evidence>
<protein>
    <submittedName>
        <fullName evidence="4">LOW QUALITY PROTEIN: uncharacterized protein LOC105430898</fullName>
    </submittedName>
</protein>
<dbReference type="Proteomes" id="UP000504615">
    <property type="component" value="Unplaced"/>
</dbReference>
<sequence length="787" mass="89013">MLSQWRRHSRWSMFSIFLIFGLICNGDLAPLSVPDATLSSSTSSRSLGDFSWGWLFTLDTQDGLQSGMDSATLLRRIKPKSVFIAPALPACADGYVADDKGRCVKNVNLDMDKHRTFLLGRLNAKYATNQESQKTASTGPLQLNIPLIPNTNLQSAVVEVDEMYLKNPSVTVRVRNQTNAKIDEEKTKATEPHESNLYDTKNDTLNEQESTFSFESVDNIGKINQKLDPLILLEKTNTNTNFSEVQDYKVPINLKTLLNSSNKKINLNDDTKEDVSMAEKKKNSTETSSQSLLLLISPTKFMNIVNDLPSTQNNTAEQISQISNQTSGTTTKENIGMSDSTLPPKRLTSIPLDEQRDNETYAEDELTSETSTLNDSQETEFYDEEQEDYPYSTDIPEDEDSTEVEGEILKHGEAGMTIPMRNIERLDRDRDQQQRNRSADLREKMPDIRDQIMIRFNDSVPENKDEAESNISSEVSIDGDLILETTLLDVNTERLQITTKSPDVNQKIVKDSDDEKESSDKNPDIESKIVFSEDAQSAKSTSSHGQKSEQTERFSIRLENEKNKESKGASSSSESLLYDPPEDDPITEVATTDEEQSNVKGNTPQENPPDSNVLADNLRPTTVNLESSDEDFVRFPDYVRQSQRSDYVRFPSSKVNSIHSPSYKQDLRSSTDDLDPYDSTSTKSSVPVRQKPVYSLTASSWKPDRSQSDRVQATTSKRQKHRSDLLHFWNKMPLIEDPVVIYPFDQDDDQPIQFRFPSRRRRMSSSAETSPENINRVTQKQRTPIDV</sequence>
<feature type="region of interest" description="Disordered" evidence="1">
    <location>
        <begin position="315"/>
        <end position="400"/>
    </location>
</feature>
<accession>A0A6I9WIX4</accession>
<feature type="signal peptide" evidence="2">
    <location>
        <begin position="1"/>
        <end position="26"/>
    </location>
</feature>
<evidence type="ECO:0000313" key="3">
    <source>
        <dbReference type="Proteomes" id="UP000504615"/>
    </source>
</evidence>
<feature type="region of interest" description="Disordered" evidence="1">
    <location>
        <begin position="755"/>
        <end position="787"/>
    </location>
</feature>
<feature type="region of interest" description="Disordered" evidence="1">
    <location>
        <begin position="423"/>
        <end position="446"/>
    </location>
</feature>
<dbReference type="OrthoDB" id="8197748at2759"/>
<dbReference type="RefSeq" id="XP_011642976.1">
    <property type="nucleotide sequence ID" value="XM_011644674.2"/>
</dbReference>
<evidence type="ECO:0000313" key="4">
    <source>
        <dbReference type="RefSeq" id="XP_011642976.1"/>
    </source>
</evidence>
<dbReference type="GeneID" id="105430898"/>